<comment type="caution">
    <text evidence="1">The sequence shown here is derived from an EMBL/GenBank/DDBJ whole genome shotgun (WGS) entry which is preliminary data.</text>
</comment>
<organism evidence="1 2">
    <name type="scientific">Actinomyces bouchesdurhonensis</name>
    <dbReference type="NCBI Taxonomy" id="1852361"/>
    <lineage>
        <taxon>Bacteria</taxon>
        <taxon>Bacillati</taxon>
        <taxon>Actinomycetota</taxon>
        <taxon>Actinomycetes</taxon>
        <taxon>Actinomycetales</taxon>
        <taxon>Actinomycetaceae</taxon>
        <taxon>Actinomyces</taxon>
    </lineage>
</organism>
<sequence>MDQTPLNPEHVRVTPEGVRMMTPSRLSEILDAWESLTWPASRADAAAFRDHFGWTPDPRESLLFTSDVVPERSSSFIVYNSFNGVACFDFYLAAHLDPHNTSQFDDTLSFYLNHIIKHLGERLQNRTGSRESGIRLFTSDNLYYRIGDGGEKITLSLNSPSETGNLLDFLDRKARGELEDWERE</sequence>
<dbReference type="RefSeq" id="WP_276738928.1">
    <property type="nucleotide sequence ID" value="NZ_CAJZKY010000010.1"/>
</dbReference>
<dbReference type="InterPro" id="IPR046268">
    <property type="entry name" value="DUF6301"/>
</dbReference>
<dbReference type="EMBL" id="JABZGF010000104">
    <property type="protein sequence ID" value="MBF0966401.1"/>
    <property type="molecule type" value="Genomic_DNA"/>
</dbReference>
<accession>A0A929WW29</accession>
<reference evidence="1" key="1">
    <citation type="submission" date="2020-04" db="EMBL/GenBank/DDBJ databases">
        <title>Deep metagenomics examines the oral microbiome during advanced dental caries in children, revealing novel taxa and co-occurrences with host molecules.</title>
        <authorList>
            <person name="Baker J.L."/>
            <person name="Morton J.T."/>
            <person name="Dinis M."/>
            <person name="Alvarez R."/>
            <person name="Tran N.C."/>
            <person name="Knight R."/>
            <person name="Edlund A."/>
        </authorList>
    </citation>
    <scope>NUCLEOTIDE SEQUENCE</scope>
    <source>
        <strain evidence="1">JCVI_30_bin.13</strain>
    </source>
</reference>
<evidence type="ECO:0000313" key="1">
    <source>
        <dbReference type="EMBL" id="MBF0966401.1"/>
    </source>
</evidence>
<proteinExistence type="predicted"/>
<dbReference type="AlphaFoldDB" id="A0A929WW29"/>
<name>A0A929WW29_9ACTO</name>
<dbReference type="Proteomes" id="UP000759246">
    <property type="component" value="Unassembled WGS sequence"/>
</dbReference>
<evidence type="ECO:0000313" key="2">
    <source>
        <dbReference type="Proteomes" id="UP000759246"/>
    </source>
</evidence>
<dbReference type="Pfam" id="PF19818">
    <property type="entry name" value="DUF6301"/>
    <property type="match status" value="1"/>
</dbReference>
<gene>
    <name evidence="1" type="ORF">HXK09_04445</name>
</gene>
<protein>
    <submittedName>
        <fullName evidence="1">Uncharacterized protein</fullName>
    </submittedName>
</protein>